<evidence type="ECO:0000313" key="2">
    <source>
        <dbReference type="Proteomes" id="UP001614394"/>
    </source>
</evidence>
<dbReference type="RefSeq" id="WP_399649817.1">
    <property type="nucleotide sequence ID" value="NZ_JBITYG010000004.1"/>
</dbReference>
<reference evidence="1 2" key="1">
    <citation type="submission" date="2024-10" db="EMBL/GenBank/DDBJ databases">
        <title>The Natural Products Discovery Center: Release of the First 8490 Sequenced Strains for Exploring Actinobacteria Biosynthetic Diversity.</title>
        <authorList>
            <person name="Kalkreuter E."/>
            <person name="Kautsar S.A."/>
            <person name="Yang D."/>
            <person name="Bader C.D."/>
            <person name="Teijaro C.N."/>
            <person name="Fluegel L."/>
            <person name="Davis C.M."/>
            <person name="Simpson J.R."/>
            <person name="Lauterbach L."/>
            <person name="Steele A.D."/>
            <person name="Gui C."/>
            <person name="Meng S."/>
            <person name="Li G."/>
            <person name="Viehrig K."/>
            <person name="Ye F."/>
            <person name="Su P."/>
            <person name="Kiefer A.F."/>
            <person name="Nichols A."/>
            <person name="Cepeda A.J."/>
            <person name="Yan W."/>
            <person name="Fan B."/>
            <person name="Jiang Y."/>
            <person name="Adhikari A."/>
            <person name="Zheng C.-J."/>
            <person name="Schuster L."/>
            <person name="Cowan T.M."/>
            <person name="Smanski M.J."/>
            <person name="Chevrette M.G."/>
            <person name="De Carvalho L.P.S."/>
            <person name="Shen B."/>
        </authorList>
    </citation>
    <scope>NUCLEOTIDE SEQUENCE [LARGE SCALE GENOMIC DNA]</scope>
    <source>
        <strain evidence="1 2">NPDC053399</strain>
    </source>
</reference>
<dbReference type="EMBL" id="JBITYG010000004">
    <property type="protein sequence ID" value="MFI9102332.1"/>
    <property type="molecule type" value="Genomic_DNA"/>
</dbReference>
<dbReference type="Proteomes" id="UP001614394">
    <property type="component" value="Unassembled WGS sequence"/>
</dbReference>
<keyword evidence="2" id="KW-1185">Reference proteome</keyword>
<evidence type="ECO:0000313" key="1">
    <source>
        <dbReference type="EMBL" id="MFI9102332.1"/>
    </source>
</evidence>
<name>A0ABW8C951_9ACTN</name>
<sequence>MGIFAARATKRLIESDLAPTGDWLRPPSDWPALDRADLLTLAALHTLTRIDVEDATSTWAAAGGKVNVGEVAGKSLRSLLRVEGGIEGGCRFVLGAVDPVGGFAGDWSLQATPEAAGVRLAVPSCRTREDALVNADLFAWVRSAHAQTLADGPPLRLTDGPPRLDGLAESQALRAPTVFHDASPFADDYVMPLPSAFRDGVRIPVPATEREPLVALLHACGLPVASRPGTDQGLCVVDLDGGRPGPAARLRLVGGLPGMDTDELVIELPQESELGRQRTFRAMVCLLWRIADRGRAACPQTVRILAGFLEDCAVDRSDPDRQAMFRPTWNPDLPLDVVPLRPGTSLPVALCVRGHRDSLMECLAAAQTWLVVRERTWTRGMRAASRQNNRIYSMRRPAFLTRDGNRLPYLRYAHTGVADVETTVLTGADKMWFWECVLKSSVGADGVRESVLMVDGLSQTDGVLGYGAELLRLLGAFARLVRSVEPAAEIRTITLEL</sequence>
<proteinExistence type="predicted"/>
<gene>
    <name evidence="1" type="ORF">ACIGXA_17585</name>
</gene>
<organism evidence="1 2">
    <name type="scientific">Streptomyces fildesensis</name>
    <dbReference type="NCBI Taxonomy" id="375757"/>
    <lineage>
        <taxon>Bacteria</taxon>
        <taxon>Bacillati</taxon>
        <taxon>Actinomycetota</taxon>
        <taxon>Actinomycetes</taxon>
        <taxon>Kitasatosporales</taxon>
        <taxon>Streptomycetaceae</taxon>
        <taxon>Streptomyces</taxon>
    </lineage>
</organism>
<comment type="caution">
    <text evidence="1">The sequence shown here is derived from an EMBL/GenBank/DDBJ whole genome shotgun (WGS) entry which is preliminary data.</text>
</comment>
<accession>A0ABW8C951</accession>
<protein>
    <submittedName>
        <fullName evidence="1">Uncharacterized protein</fullName>
    </submittedName>
</protein>